<dbReference type="EMBL" id="CAFB01000034">
    <property type="protein sequence ID" value="CCD28804.1"/>
    <property type="molecule type" value="Genomic_DNA"/>
</dbReference>
<dbReference type="GO" id="GO:0000287">
    <property type="term" value="F:magnesium ion binding"/>
    <property type="evidence" value="ECO:0007669"/>
    <property type="project" value="UniProtKB-UniRule"/>
</dbReference>
<feature type="binding site" evidence="7 10">
    <location>
        <position position="368"/>
    </location>
    <ligand>
        <name>Mg(2+)</name>
        <dbReference type="ChEBI" id="CHEBI:18420"/>
    </ligand>
</feature>
<evidence type="ECO:0000256" key="2">
    <source>
        <dbReference type="ARBA" id="ARBA00010138"/>
    </source>
</evidence>
<evidence type="ECO:0000256" key="7">
    <source>
        <dbReference type="HAMAP-Rule" id="MF_01931"/>
    </source>
</evidence>
<comment type="cofactor">
    <cofactor evidence="7 10">
        <name>Mg(2+)</name>
        <dbReference type="ChEBI" id="CHEBI:18420"/>
    </cofactor>
    <text evidence="7 10">Binds 1 Mg(2+) ion per subunit.</text>
</comment>
<dbReference type="Gene3D" id="3.60.20.10">
    <property type="entry name" value="Glutamine Phosphoribosylpyrophosphate, subunit 1, domain 1"/>
    <property type="match status" value="1"/>
</dbReference>
<feature type="domain" description="Glutamine amidotransferase type-2" evidence="11">
    <location>
        <begin position="2"/>
        <end position="236"/>
    </location>
</feature>
<keyword evidence="7 10" id="KW-0460">Magnesium</keyword>
<accession>G2J7Q9</accession>
<dbReference type="Pfam" id="PF13522">
    <property type="entry name" value="GATase_6"/>
    <property type="match status" value="1"/>
</dbReference>
<evidence type="ECO:0000256" key="6">
    <source>
        <dbReference type="ARBA" id="ARBA00022962"/>
    </source>
</evidence>
<comment type="similarity">
    <text evidence="2 7 8">In the C-terminal section; belongs to the purine/pyrimidine phosphoribosyltransferase family.</text>
</comment>
<evidence type="ECO:0000256" key="10">
    <source>
        <dbReference type="PIRSR" id="PIRSR000485-2"/>
    </source>
</evidence>
<evidence type="ECO:0000256" key="1">
    <source>
        <dbReference type="ARBA" id="ARBA00005209"/>
    </source>
</evidence>
<evidence type="ECO:0000256" key="9">
    <source>
        <dbReference type="PIRSR" id="PIRSR000485-1"/>
    </source>
</evidence>
<dbReference type="OrthoDB" id="9801213at2"/>
<keyword evidence="3 7" id="KW-0328">Glycosyltransferase</keyword>
<dbReference type="InterPro" id="IPR029055">
    <property type="entry name" value="Ntn_hydrolases_N"/>
</dbReference>
<dbReference type="EC" id="2.4.2.14" evidence="7"/>
<gene>
    <name evidence="7 12" type="primary">purF</name>
    <name evidence="12" type="ORF">CAGGBEG34_180113</name>
</gene>
<proteinExistence type="inferred from homology"/>
<evidence type="ECO:0000256" key="3">
    <source>
        <dbReference type="ARBA" id="ARBA00022676"/>
    </source>
</evidence>
<dbReference type="InterPro" id="IPR035584">
    <property type="entry name" value="PurF_N"/>
</dbReference>
<dbReference type="NCBIfam" id="TIGR01134">
    <property type="entry name" value="purF"/>
    <property type="match status" value="1"/>
</dbReference>
<comment type="pathway">
    <text evidence="1 7 8">Purine metabolism; IMP biosynthesis via de novo pathway; N(1)-(5-phospho-D-ribosyl)glycinamide from 5-phospho-alpha-D-ribose 1-diphosphate: step 1/2.</text>
</comment>
<dbReference type="GO" id="GO:0006189">
    <property type="term" value="P:'de novo' IMP biosynthetic process"/>
    <property type="evidence" value="ECO:0007669"/>
    <property type="project" value="UniProtKB-UniRule"/>
</dbReference>
<keyword evidence="6 7" id="KW-0315">Glutamine amidotransferase</keyword>
<dbReference type="HAMAP" id="MF_01931">
    <property type="entry name" value="PurF"/>
    <property type="match status" value="1"/>
</dbReference>
<dbReference type="AlphaFoldDB" id="G2J7Q9"/>
<dbReference type="SUPFAM" id="SSF53271">
    <property type="entry name" value="PRTase-like"/>
    <property type="match status" value="1"/>
</dbReference>
<feature type="active site" description="Nucleophile" evidence="7 9">
    <location>
        <position position="2"/>
    </location>
</feature>
<name>G2J7Q9_9BURK</name>
<keyword evidence="5 7" id="KW-0658">Purine biosynthesis</keyword>
<dbReference type="PIRSF" id="PIRSF000485">
    <property type="entry name" value="Amd_phspho_trans"/>
    <property type="match status" value="1"/>
</dbReference>
<dbReference type="CDD" id="cd06223">
    <property type="entry name" value="PRTases_typeI"/>
    <property type="match status" value="1"/>
</dbReference>
<evidence type="ECO:0000259" key="11">
    <source>
        <dbReference type="PROSITE" id="PS51278"/>
    </source>
</evidence>
<comment type="function">
    <text evidence="7">Catalyzes the formation of phosphoribosylamine from phosphoribosylpyrophosphate (PRPP) and glutamine.</text>
</comment>
<keyword evidence="13" id="KW-1185">Reference proteome</keyword>
<dbReference type="PANTHER" id="PTHR11907">
    <property type="entry name" value="AMIDOPHOSPHORIBOSYLTRANSFERASE"/>
    <property type="match status" value="1"/>
</dbReference>
<dbReference type="Gene3D" id="3.40.50.2020">
    <property type="match status" value="1"/>
</dbReference>
<dbReference type="CDD" id="cd00715">
    <property type="entry name" value="GPATase_N"/>
    <property type="match status" value="1"/>
</dbReference>
<dbReference type="InterPro" id="IPR000836">
    <property type="entry name" value="PRTase_dom"/>
</dbReference>
<evidence type="ECO:0000256" key="4">
    <source>
        <dbReference type="ARBA" id="ARBA00022679"/>
    </source>
</evidence>
<feature type="binding site" evidence="7 10">
    <location>
        <position position="367"/>
    </location>
    <ligand>
        <name>Mg(2+)</name>
        <dbReference type="ChEBI" id="CHEBI:18420"/>
    </ligand>
</feature>
<dbReference type="eggNOG" id="COG0034">
    <property type="taxonomic scope" value="Bacteria"/>
</dbReference>
<dbReference type="UniPathway" id="UPA00074">
    <property type="reaction ID" value="UER00124"/>
</dbReference>
<dbReference type="PROSITE" id="PS51278">
    <property type="entry name" value="GATASE_TYPE_2"/>
    <property type="match status" value="1"/>
</dbReference>
<dbReference type="Pfam" id="PF00156">
    <property type="entry name" value="Pribosyltran"/>
    <property type="match status" value="1"/>
</dbReference>
<organism evidence="12 13">
    <name type="scientific">Candidatus Glomeribacter gigasporarum BEG34</name>
    <dbReference type="NCBI Taxonomy" id="1070319"/>
    <lineage>
        <taxon>Bacteria</taxon>
        <taxon>Pseudomonadati</taxon>
        <taxon>Pseudomonadota</taxon>
        <taxon>Betaproteobacteria</taxon>
        <taxon>Burkholderiales</taxon>
        <taxon>Burkholderiaceae</taxon>
        <taxon>Candidatus Glomeribacter</taxon>
    </lineage>
</organism>
<reference evidence="12 13" key="1">
    <citation type="submission" date="2011-08" db="EMBL/GenBank/DDBJ databases">
        <title>The genome of the obligate endobacterium of an arbuscular mycorrhizal fungus reveals an interphylum network of nutritional interactions.</title>
        <authorList>
            <person name="Ghignone S."/>
            <person name="Salvioli A."/>
            <person name="Anca I."/>
            <person name="Lumini E."/>
            <person name="Ortu G."/>
            <person name="Petiti L."/>
            <person name="Cruveiller S."/>
            <person name="Bianciotto V."/>
            <person name="Piffanelli P."/>
            <person name="Lanfranco L."/>
            <person name="Bonfante P."/>
        </authorList>
    </citation>
    <scope>NUCLEOTIDE SEQUENCE [LARGE SCALE GENOMIC DNA]</scope>
    <source>
        <strain evidence="12 13">BEG34</strain>
    </source>
</reference>
<evidence type="ECO:0000313" key="12">
    <source>
        <dbReference type="EMBL" id="CCD28804.1"/>
    </source>
</evidence>
<comment type="catalytic activity">
    <reaction evidence="7 8">
        <text>5-phospho-beta-D-ribosylamine + L-glutamate + diphosphate = 5-phospho-alpha-D-ribose 1-diphosphate + L-glutamine + H2O</text>
        <dbReference type="Rhea" id="RHEA:14905"/>
        <dbReference type="ChEBI" id="CHEBI:15377"/>
        <dbReference type="ChEBI" id="CHEBI:29985"/>
        <dbReference type="ChEBI" id="CHEBI:33019"/>
        <dbReference type="ChEBI" id="CHEBI:58017"/>
        <dbReference type="ChEBI" id="CHEBI:58359"/>
        <dbReference type="ChEBI" id="CHEBI:58681"/>
        <dbReference type="EC" id="2.4.2.14"/>
    </reaction>
</comment>
<feature type="binding site" evidence="7 10">
    <location>
        <position position="305"/>
    </location>
    <ligand>
        <name>Mg(2+)</name>
        <dbReference type="ChEBI" id="CHEBI:18420"/>
    </ligand>
</feature>
<keyword evidence="4 7" id="KW-0808">Transferase</keyword>
<comment type="caution">
    <text evidence="7">Lacks conserved residue(s) required for the propagation of feature annotation.</text>
</comment>
<dbReference type="Proteomes" id="UP000054051">
    <property type="component" value="Unassembled WGS sequence"/>
</dbReference>
<dbReference type="InterPro" id="IPR017932">
    <property type="entry name" value="GATase_2_dom"/>
</dbReference>
<dbReference type="SUPFAM" id="SSF56235">
    <property type="entry name" value="N-terminal nucleophile aminohydrolases (Ntn hydrolases)"/>
    <property type="match status" value="1"/>
</dbReference>
<evidence type="ECO:0000256" key="5">
    <source>
        <dbReference type="ARBA" id="ARBA00022755"/>
    </source>
</evidence>
<dbReference type="STRING" id="1070319.CAGGBEG34_180113"/>
<dbReference type="GO" id="GO:0009113">
    <property type="term" value="P:purine nucleobase biosynthetic process"/>
    <property type="evidence" value="ECO:0007669"/>
    <property type="project" value="UniProtKB-UniRule"/>
</dbReference>
<evidence type="ECO:0000313" key="13">
    <source>
        <dbReference type="Proteomes" id="UP000054051"/>
    </source>
</evidence>
<comment type="caution">
    <text evidence="12">The sequence shown here is derived from an EMBL/GenBank/DDBJ whole genome shotgun (WGS) entry which is preliminary data.</text>
</comment>
<keyword evidence="7 10" id="KW-0479">Metal-binding</keyword>
<dbReference type="GO" id="GO:0004044">
    <property type="term" value="F:amidophosphoribosyltransferase activity"/>
    <property type="evidence" value="ECO:0007669"/>
    <property type="project" value="UniProtKB-UniRule"/>
</dbReference>
<dbReference type="InterPro" id="IPR029057">
    <property type="entry name" value="PRTase-like"/>
</dbReference>
<protein>
    <recommendedName>
        <fullName evidence="7">Amidophosphoribosyltransferase</fullName>
        <shortName evidence="7">ATase</shortName>
        <ecNumber evidence="7">2.4.2.14</ecNumber>
    </recommendedName>
    <alternativeName>
        <fullName evidence="7">Glutamine phosphoribosylpyrophosphate amidotransferase</fullName>
        <shortName evidence="7">GPATase</shortName>
    </alternativeName>
</protein>
<evidence type="ECO:0000256" key="8">
    <source>
        <dbReference type="PIRNR" id="PIRNR000485"/>
    </source>
</evidence>
<sequence>MCGIVGAVSTFPVNQLLYDSLLLLQHRGQDAAGIATAKGRAFYMHKASGMVRDVFHTRNMRDLPGTCGIGQVRYPTTGTADCNQEAQPFYINAPYGIVLAHNGNLTNSAQLKEALFRIDRRRLNTQSDSEVLLNVLAHELQQSSAGYALEPDALFAAVSGLHARVRGSYAMVALISGHGLLCVRDPYGIRPLCMGLLETPQGTAWMAASESVALESAGFKFMRDVAPGEAVFIDVDGHMQRRQCAAAPALNPCLFEYVYLARPDSCLDGVPVYEARLRMGDYLAQKISRVLSSGEIDAVMPIPESSRPAAMQVANRLGLAYREGFIKNRYVGRTFIMPGQAIRTKSVRQKLNAMRVEFKGRNVLIVDDSIVRGTTSQQIVQMARDAGANKVFFASAAPPVQFPNVYGIDMPTRNELVAYGRSAEEVARFIGADRLVYQDLDAMQQAVRDLNPLLARFEASCFDGQYVTGDITNEYLESLERMRSSPPDALQDWGL</sequence>
<dbReference type="InterPro" id="IPR005854">
    <property type="entry name" value="PurF"/>
</dbReference>